<dbReference type="PANTHER" id="PTHR12159">
    <property type="entry name" value="G/T AND G/U MISMATCH-SPECIFIC DNA GLYCOSYLASE"/>
    <property type="match status" value="1"/>
</dbReference>
<keyword evidence="2" id="KW-0378">Hydrolase</keyword>
<organism evidence="5 6">
    <name type="scientific">Arthrobacter cupressi</name>
    <dbReference type="NCBI Taxonomy" id="1045773"/>
    <lineage>
        <taxon>Bacteria</taxon>
        <taxon>Bacillati</taxon>
        <taxon>Actinomycetota</taxon>
        <taxon>Actinomycetes</taxon>
        <taxon>Micrococcales</taxon>
        <taxon>Micrococcaceae</taxon>
        <taxon>Arthrobacter</taxon>
    </lineage>
</organism>
<dbReference type="InterPro" id="IPR015637">
    <property type="entry name" value="MUG/TDG"/>
</dbReference>
<dbReference type="InterPro" id="IPR005122">
    <property type="entry name" value="Uracil-DNA_glycosylase-like"/>
</dbReference>
<dbReference type="GO" id="GO:0006285">
    <property type="term" value="P:base-excision repair, AP site formation"/>
    <property type="evidence" value="ECO:0007669"/>
    <property type="project" value="InterPro"/>
</dbReference>
<dbReference type="InterPro" id="IPR036895">
    <property type="entry name" value="Uracil-DNA_glycosylase-like_sf"/>
</dbReference>
<dbReference type="SUPFAM" id="SSF52141">
    <property type="entry name" value="Uracil-DNA glycosylase-like"/>
    <property type="match status" value="1"/>
</dbReference>
<keyword evidence="3" id="KW-0234">DNA repair</keyword>
<protein>
    <submittedName>
        <fullName evidence="5">G/U mismatch-specific uracil-DNA glycosylase</fullName>
    </submittedName>
</protein>
<evidence type="ECO:0000313" key="6">
    <source>
        <dbReference type="Proteomes" id="UP000182130"/>
    </source>
</evidence>
<evidence type="ECO:0000313" key="5">
    <source>
        <dbReference type="EMBL" id="SDI17157.1"/>
    </source>
</evidence>
<dbReference type="CDD" id="cd10028">
    <property type="entry name" value="UDG-F2_TDG_MUG"/>
    <property type="match status" value="1"/>
</dbReference>
<dbReference type="RefSeq" id="WP_074586218.1">
    <property type="nucleotide sequence ID" value="NZ_FNEI01000001.1"/>
</dbReference>
<dbReference type="AlphaFoldDB" id="A0A1G8IEC3"/>
<evidence type="ECO:0000256" key="3">
    <source>
        <dbReference type="ARBA" id="ARBA00023204"/>
    </source>
</evidence>
<proteinExistence type="predicted"/>
<dbReference type="Gene3D" id="3.40.470.10">
    <property type="entry name" value="Uracil-DNA glycosylase-like domain"/>
    <property type="match status" value="1"/>
</dbReference>
<dbReference type="GO" id="GO:0004844">
    <property type="term" value="F:uracil DNA N-glycosylase activity"/>
    <property type="evidence" value="ECO:0007669"/>
    <property type="project" value="TreeGrafter"/>
</dbReference>
<sequence>MLPDLIVPNLRVVFVGTAVGNRSAIRHHYYSGVGNEFWLLLFNAGFTPILLAAEQDGLLTDYGIGMTDLNKDVVQSNDLNLDLNKGISEFEAKISEFSPNYVAFNGKTAGAAYAKGQGFSKPMLGLQTWKVATSKVFILPSSSGANRRSSYEGRDTRLAWWAELGDLVQG</sequence>
<dbReference type="Pfam" id="PF03167">
    <property type="entry name" value="UDG"/>
    <property type="match status" value="1"/>
</dbReference>
<gene>
    <name evidence="5" type="ORF">SAMN05216555_101215</name>
</gene>
<evidence type="ECO:0000256" key="1">
    <source>
        <dbReference type="ARBA" id="ARBA00022763"/>
    </source>
</evidence>
<dbReference type="Proteomes" id="UP000182130">
    <property type="component" value="Unassembled WGS sequence"/>
</dbReference>
<feature type="domain" description="Uracil-DNA glycosylase-like" evidence="4">
    <location>
        <begin position="4"/>
        <end position="164"/>
    </location>
</feature>
<accession>A0A1G8IEC3</accession>
<dbReference type="OrthoDB" id="9799921at2"/>
<dbReference type="PANTHER" id="PTHR12159:SF9">
    <property type="entry name" value="G_T MISMATCH-SPECIFIC THYMINE DNA GLYCOSYLASE"/>
    <property type="match status" value="1"/>
</dbReference>
<name>A0A1G8IEC3_9MICC</name>
<dbReference type="STRING" id="1045773.SAMN05216555_101215"/>
<reference evidence="6" key="1">
    <citation type="submission" date="2016-10" db="EMBL/GenBank/DDBJ databases">
        <authorList>
            <person name="Varghese N."/>
            <person name="Submissions S."/>
        </authorList>
    </citation>
    <scope>NUCLEOTIDE SEQUENCE [LARGE SCALE GENOMIC DNA]</scope>
    <source>
        <strain evidence="6">CGMCC 1.10783</strain>
    </source>
</reference>
<keyword evidence="6" id="KW-1185">Reference proteome</keyword>
<dbReference type="GO" id="GO:0008263">
    <property type="term" value="F:pyrimidine-specific mismatch base pair DNA N-glycosylase activity"/>
    <property type="evidence" value="ECO:0007669"/>
    <property type="project" value="TreeGrafter"/>
</dbReference>
<dbReference type="EMBL" id="FNEI01000001">
    <property type="protein sequence ID" value="SDI17157.1"/>
    <property type="molecule type" value="Genomic_DNA"/>
</dbReference>
<keyword evidence="1" id="KW-0227">DNA damage</keyword>
<evidence type="ECO:0000259" key="4">
    <source>
        <dbReference type="Pfam" id="PF03167"/>
    </source>
</evidence>
<evidence type="ECO:0000256" key="2">
    <source>
        <dbReference type="ARBA" id="ARBA00022801"/>
    </source>
</evidence>